<dbReference type="FunFam" id="3.40.1030.10:FF:000003">
    <property type="entry name" value="Pyrimidine-nucleoside phosphorylase"/>
    <property type="match status" value="1"/>
</dbReference>
<dbReference type="PROSITE" id="PS00647">
    <property type="entry name" value="THYMID_PHOSPHORYLASE"/>
    <property type="match status" value="1"/>
</dbReference>
<reference evidence="6 7" key="1">
    <citation type="submission" date="2011-10" db="EMBL/GenBank/DDBJ databases">
        <title>The Noncontiguous Finished genome of Thermanaerovibrio velox DSM 12556.</title>
        <authorList>
            <consortium name="US DOE Joint Genome Institute (JGI-PGF)"/>
            <person name="Lucas S."/>
            <person name="Copeland A."/>
            <person name="Lapidus A."/>
            <person name="Glavina del Rio T."/>
            <person name="Dalin E."/>
            <person name="Tice H."/>
            <person name="Bruce D."/>
            <person name="Goodwin L."/>
            <person name="Pitluck S."/>
            <person name="Peters L."/>
            <person name="Mikhailova N."/>
            <person name="Teshima H."/>
            <person name="Kyrpides N."/>
            <person name="Mavromatis K."/>
            <person name="Ivanova N."/>
            <person name="Markowitz V."/>
            <person name="Cheng J.-F."/>
            <person name="Hugenholtz P."/>
            <person name="Woyke T."/>
            <person name="Wu D."/>
            <person name="Spring S."/>
            <person name="Brambilla E.-M."/>
            <person name="Klenk H.-P."/>
            <person name="Eisen J.A."/>
        </authorList>
    </citation>
    <scope>NUCLEOTIDE SEQUENCE [LARGE SCALE GENOMIC DNA]</scope>
    <source>
        <strain evidence="6 7">DSM 12556</strain>
    </source>
</reference>
<dbReference type="InterPro" id="IPR036566">
    <property type="entry name" value="PYNP-like_C_sf"/>
</dbReference>
<keyword evidence="3" id="KW-0328">Glycosyltransferase</keyword>
<dbReference type="RefSeq" id="WP_006583421.1">
    <property type="nucleotide sequence ID" value="NZ_CM001377.1"/>
</dbReference>
<protein>
    <submittedName>
        <fullName evidence="6">Pyrimidine-nucleoside phosphorylase</fullName>
    </submittedName>
</protein>
<dbReference type="Pfam" id="PF07831">
    <property type="entry name" value="PYNP_C"/>
    <property type="match status" value="1"/>
</dbReference>
<dbReference type="PIRSF" id="PIRSF000478">
    <property type="entry name" value="TP_PyNP"/>
    <property type="match status" value="1"/>
</dbReference>
<evidence type="ECO:0000256" key="3">
    <source>
        <dbReference type="ARBA" id="ARBA00022676"/>
    </source>
</evidence>
<dbReference type="GO" id="GO:0006213">
    <property type="term" value="P:pyrimidine nucleoside metabolic process"/>
    <property type="evidence" value="ECO:0007669"/>
    <property type="project" value="InterPro"/>
</dbReference>
<evidence type="ECO:0000259" key="5">
    <source>
        <dbReference type="SMART" id="SM00941"/>
    </source>
</evidence>
<name>H0URI8_9BACT</name>
<dbReference type="InterPro" id="IPR000053">
    <property type="entry name" value="Thymidine/pyrmidine_PPase"/>
</dbReference>
<evidence type="ECO:0000256" key="2">
    <source>
        <dbReference type="ARBA" id="ARBA00011738"/>
    </source>
</evidence>
<dbReference type="Pfam" id="PF00591">
    <property type="entry name" value="Glycos_transf_3"/>
    <property type="match status" value="1"/>
</dbReference>
<dbReference type="SUPFAM" id="SSF47648">
    <property type="entry name" value="Nucleoside phosphorylase/phosphoribosyltransferase N-terminal domain"/>
    <property type="match status" value="1"/>
</dbReference>
<dbReference type="GO" id="GO:0009032">
    <property type="term" value="F:thymidine phosphorylase activity"/>
    <property type="evidence" value="ECO:0007669"/>
    <property type="project" value="TreeGrafter"/>
</dbReference>
<dbReference type="eggNOG" id="COG0213">
    <property type="taxonomic scope" value="Bacteria"/>
</dbReference>
<comment type="subunit">
    <text evidence="2">Homodimer.</text>
</comment>
<dbReference type="InterPro" id="IPR017872">
    <property type="entry name" value="Pyrmidine_PPase_CS"/>
</dbReference>
<accession>H0URI8</accession>
<dbReference type="SUPFAM" id="SSF54680">
    <property type="entry name" value="Pyrimidine nucleoside phosphorylase C-terminal domain"/>
    <property type="match status" value="1"/>
</dbReference>
<keyword evidence="4" id="KW-0808">Transferase</keyword>
<dbReference type="OrthoDB" id="9763887at2"/>
<dbReference type="Gene3D" id="3.40.1030.10">
    <property type="entry name" value="Nucleoside phosphorylase/phosphoribosyltransferase catalytic domain"/>
    <property type="match status" value="1"/>
</dbReference>
<comment type="similarity">
    <text evidence="1">Belongs to the thymidine/pyrimidine-nucleoside phosphorylase family.</text>
</comment>
<dbReference type="GO" id="GO:0005829">
    <property type="term" value="C:cytosol"/>
    <property type="evidence" value="ECO:0007669"/>
    <property type="project" value="TreeGrafter"/>
</dbReference>
<dbReference type="STRING" id="926567.TheveDRAFT_0777"/>
<evidence type="ECO:0000256" key="4">
    <source>
        <dbReference type="ARBA" id="ARBA00022679"/>
    </source>
</evidence>
<organism evidence="6 7">
    <name type="scientific">Thermanaerovibrio velox DSM 12556</name>
    <dbReference type="NCBI Taxonomy" id="926567"/>
    <lineage>
        <taxon>Bacteria</taxon>
        <taxon>Thermotogati</taxon>
        <taxon>Synergistota</taxon>
        <taxon>Synergistia</taxon>
        <taxon>Synergistales</taxon>
        <taxon>Synergistaceae</taxon>
        <taxon>Thermanaerovibrio</taxon>
    </lineage>
</organism>
<dbReference type="SMART" id="SM00941">
    <property type="entry name" value="PYNP_C"/>
    <property type="match status" value="1"/>
</dbReference>
<dbReference type="NCBIfam" id="NF004490">
    <property type="entry name" value="PRK05820.1"/>
    <property type="match status" value="1"/>
</dbReference>
<sequence length="446" mass="47060">MGFNILKFIEVKRDGGEHSRSDIEGFVNGLMDGSVKDYQAAAWLMGAFIRGLTMSEMSYLTTALANSGDVFKLPANGFSVDKHSTGGVGDKVTLVLVPLVASLGIPVAKLSGRGLGFTGGTVDKLESIPGMNMHLSIEDFKTQVAQIGCAVSGHSLQLAPAEGKLYHLRDVTSTVPSMGLIATSIVSKKIAGGADGFVFDVKWGRGALMETYDGAVALGRLLVDLSSSLGHPSRAVLTSMEQPLGDWVGNAAEVREALEVLMGEGPSSTREVSLLLAREMVLLARRASSPDEALDMCRRALDGGSALERFAMMVERQGGDPRVTDPSTWDRLLPLAPERAVVIAEEDGFMAGIDTRAIGEALRTLGGGRIRKEDPIDHGVAIKVHCSVGQPVSRGDVLLEILGRTKGAAEEAAATLGGSLVISKEPVDSIPLVGEILYPLERVAKS</sequence>
<dbReference type="Proteomes" id="UP000005730">
    <property type="component" value="Chromosome"/>
</dbReference>
<dbReference type="AlphaFoldDB" id="H0URI8"/>
<dbReference type="Pfam" id="PF02885">
    <property type="entry name" value="Glycos_trans_3N"/>
    <property type="match status" value="1"/>
</dbReference>
<dbReference type="InterPro" id="IPR018090">
    <property type="entry name" value="Pyrmidine_PPas_bac/euk"/>
</dbReference>
<dbReference type="PANTHER" id="PTHR10515:SF0">
    <property type="entry name" value="THYMIDINE PHOSPHORYLASE"/>
    <property type="match status" value="1"/>
</dbReference>
<dbReference type="InterPro" id="IPR017459">
    <property type="entry name" value="Glycosyl_Trfase_fam3_N_dom"/>
</dbReference>
<dbReference type="InterPro" id="IPR013102">
    <property type="entry name" value="PYNP_C"/>
</dbReference>
<dbReference type="SUPFAM" id="SSF52418">
    <property type="entry name" value="Nucleoside phosphorylase/phosphoribosyltransferase catalytic domain"/>
    <property type="match status" value="1"/>
</dbReference>
<gene>
    <name evidence="6" type="ORF">TheveDRAFT_0777</name>
</gene>
<proteinExistence type="inferred from homology"/>
<evidence type="ECO:0000313" key="7">
    <source>
        <dbReference type="Proteomes" id="UP000005730"/>
    </source>
</evidence>
<dbReference type="Gene3D" id="3.90.1170.30">
    <property type="entry name" value="Pyrimidine nucleoside phosphorylase-like, C-terminal domain"/>
    <property type="match status" value="1"/>
</dbReference>
<dbReference type="InterPro" id="IPR036320">
    <property type="entry name" value="Glycosyl_Trfase_fam3_N_dom_sf"/>
</dbReference>
<feature type="domain" description="Pyrimidine nucleoside phosphorylase C-terminal" evidence="5">
    <location>
        <begin position="349"/>
        <end position="423"/>
    </location>
</feature>
<dbReference type="EMBL" id="CM001377">
    <property type="protein sequence ID" value="EHM09927.1"/>
    <property type="molecule type" value="Genomic_DNA"/>
</dbReference>
<evidence type="ECO:0000313" key="6">
    <source>
        <dbReference type="EMBL" id="EHM09927.1"/>
    </source>
</evidence>
<dbReference type="InterPro" id="IPR035902">
    <property type="entry name" value="Nuc_phospho_transferase"/>
</dbReference>
<dbReference type="HOGENOM" id="CLU_025040_0_1_0"/>
<dbReference type="PANTHER" id="PTHR10515">
    <property type="entry name" value="THYMIDINE PHOSPHORYLASE"/>
    <property type="match status" value="1"/>
</dbReference>
<dbReference type="GO" id="GO:0006206">
    <property type="term" value="P:pyrimidine nucleobase metabolic process"/>
    <property type="evidence" value="ECO:0007669"/>
    <property type="project" value="InterPro"/>
</dbReference>
<dbReference type="NCBIfam" id="TIGR02644">
    <property type="entry name" value="Y_phosphoryl"/>
    <property type="match status" value="1"/>
</dbReference>
<dbReference type="GO" id="GO:0004645">
    <property type="term" value="F:1,4-alpha-oligoglucan phosphorylase activity"/>
    <property type="evidence" value="ECO:0007669"/>
    <property type="project" value="InterPro"/>
</dbReference>
<dbReference type="Gene3D" id="1.20.970.10">
    <property type="entry name" value="Transferase, Pyrimidine Nucleoside Phosphorylase, Chain C"/>
    <property type="match status" value="1"/>
</dbReference>
<keyword evidence="7" id="KW-1185">Reference proteome</keyword>
<evidence type="ECO:0000256" key="1">
    <source>
        <dbReference type="ARBA" id="ARBA00006915"/>
    </source>
</evidence>
<dbReference type="InterPro" id="IPR000312">
    <property type="entry name" value="Glycosyl_Trfase_fam3"/>
</dbReference>